<reference evidence="2 3" key="1">
    <citation type="submission" date="2019-05" db="EMBL/GenBank/DDBJ databases">
        <title>Another draft genome of Portunus trituberculatus and its Hox gene families provides insights of decapod evolution.</title>
        <authorList>
            <person name="Jeong J.-H."/>
            <person name="Song I."/>
            <person name="Kim S."/>
            <person name="Choi T."/>
            <person name="Kim D."/>
            <person name="Ryu S."/>
            <person name="Kim W."/>
        </authorList>
    </citation>
    <scope>NUCLEOTIDE SEQUENCE [LARGE SCALE GENOMIC DNA]</scope>
    <source>
        <tissue evidence="2">Muscle</tissue>
    </source>
</reference>
<organism evidence="2 3">
    <name type="scientific">Portunus trituberculatus</name>
    <name type="common">Swimming crab</name>
    <name type="synonym">Neptunus trituberculatus</name>
    <dbReference type="NCBI Taxonomy" id="210409"/>
    <lineage>
        <taxon>Eukaryota</taxon>
        <taxon>Metazoa</taxon>
        <taxon>Ecdysozoa</taxon>
        <taxon>Arthropoda</taxon>
        <taxon>Crustacea</taxon>
        <taxon>Multicrustacea</taxon>
        <taxon>Malacostraca</taxon>
        <taxon>Eumalacostraca</taxon>
        <taxon>Eucarida</taxon>
        <taxon>Decapoda</taxon>
        <taxon>Pleocyemata</taxon>
        <taxon>Brachyura</taxon>
        <taxon>Eubrachyura</taxon>
        <taxon>Portunoidea</taxon>
        <taxon>Portunidae</taxon>
        <taxon>Portuninae</taxon>
        <taxon>Portunus</taxon>
    </lineage>
</organism>
<feature type="compositionally biased region" description="Polar residues" evidence="1">
    <location>
        <begin position="175"/>
        <end position="187"/>
    </location>
</feature>
<name>A0A5B7IXV2_PORTR</name>
<dbReference type="AlphaFoldDB" id="A0A5B7IXV2"/>
<keyword evidence="3" id="KW-1185">Reference proteome</keyword>
<sequence>MLQHLPCPSDSMFETAKTYPTLIIAKVMCTVRILDVCPSSVQKVTKMMSSSNMVLLTFFGSTLPDRVHTGPFNLRLANSQFINIGSARRELLYRQKDGTAFQGLTKRHRGFAESLDLAQLYRSKVSTGAHNRESSRNRSAMVPPVVSVQPPMTPRPPMTGKSDDGSHHSLVGRKTTVQRPVTSQLPVSSRRFIISSQVSHRQHLQKVRPSTTPK</sequence>
<feature type="region of interest" description="Disordered" evidence="1">
    <location>
        <begin position="126"/>
        <end position="214"/>
    </location>
</feature>
<accession>A0A5B7IXV2</accession>
<dbReference type="EMBL" id="VSRR010073389">
    <property type="protein sequence ID" value="MPC87053.1"/>
    <property type="molecule type" value="Genomic_DNA"/>
</dbReference>
<evidence type="ECO:0000313" key="2">
    <source>
        <dbReference type="EMBL" id="MPC87053.1"/>
    </source>
</evidence>
<comment type="caution">
    <text evidence="2">The sequence shown here is derived from an EMBL/GenBank/DDBJ whole genome shotgun (WGS) entry which is preliminary data.</text>
</comment>
<evidence type="ECO:0000256" key="1">
    <source>
        <dbReference type="SAM" id="MobiDB-lite"/>
    </source>
</evidence>
<evidence type="ECO:0000313" key="3">
    <source>
        <dbReference type="Proteomes" id="UP000324222"/>
    </source>
</evidence>
<gene>
    <name evidence="2" type="ORF">E2C01_081902</name>
</gene>
<proteinExistence type="predicted"/>
<protein>
    <submittedName>
        <fullName evidence="2">Uncharacterized protein</fullName>
    </submittedName>
</protein>
<dbReference type="Proteomes" id="UP000324222">
    <property type="component" value="Unassembled WGS sequence"/>
</dbReference>